<dbReference type="Proteomes" id="UP000886876">
    <property type="component" value="Unassembled WGS sequence"/>
</dbReference>
<dbReference type="InterPro" id="IPR013785">
    <property type="entry name" value="Aldolase_TIM"/>
</dbReference>
<keyword evidence="6" id="KW-0665">Pyrimidine biosynthesis</keyword>
<reference evidence="11" key="2">
    <citation type="journal article" date="2021" name="PeerJ">
        <title>Extensive microbial diversity within the chicken gut microbiome revealed by metagenomics and culture.</title>
        <authorList>
            <person name="Gilroy R."/>
            <person name="Ravi A."/>
            <person name="Getino M."/>
            <person name="Pursley I."/>
            <person name="Horton D.L."/>
            <person name="Alikhan N.F."/>
            <person name="Baker D."/>
            <person name="Gharbi K."/>
            <person name="Hall N."/>
            <person name="Watson M."/>
            <person name="Adriaenssens E.M."/>
            <person name="Foster-Nyarko E."/>
            <person name="Jarju S."/>
            <person name="Secka A."/>
            <person name="Antonio M."/>
            <person name="Oren A."/>
            <person name="Chaudhuri R.R."/>
            <person name="La Ragione R."/>
            <person name="Hildebrand F."/>
            <person name="Pallen M.J."/>
        </authorList>
    </citation>
    <scope>NUCLEOTIDE SEQUENCE</scope>
    <source>
        <strain evidence="11">ChiHecec3B27-6122</strain>
    </source>
</reference>
<dbReference type="AlphaFoldDB" id="A0A9D1G661"/>
<evidence type="ECO:0000256" key="7">
    <source>
        <dbReference type="ARBA" id="ARBA00023239"/>
    </source>
</evidence>
<dbReference type="PANTHER" id="PTHR32119">
    <property type="entry name" value="OROTIDINE 5'-PHOSPHATE DECARBOXYLASE"/>
    <property type="match status" value="1"/>
</dbReference>
<evidence type="ECO:0000256" key="4">
    <source>
        <dbReference type="ARBA" id="ARBA00021923"/>
    </source>
</evidence>
<evidence type="ECO:0000256" key="1">
    <source>
        <dbReference type="ARBA" id="ARBA00002356"/>
    </source>
</evidence>
<name>A0A9D1G661_9FIRM</name>
<keyword evidence="7" id="KW-0456">Lyase</keyword>
<dbReference type="EC" id="4.1.1.23" evidence="3"/>
<evidence type="ECO:0000256" key="8">
    <source>
        <dbReference type="ARBA" id="ARBA00033428"/>
    </source>
</evidence>
<dbReference type="GO" id="GO:0006207">
    <property type="term" value="P:'de novo' pyrimidine nucleobase biosynthetic process"/>
    <property type="evidence" value="ECO:0007669"/>
    <property type="project" value="InterPro"/>
</dbReference>
<protein>
    <recommendedName>
        <fullName evidence="4">Orotidine 5'-phosphate decarboxylase</fullName>
        <ecNumber evidence="3">4.1.1.23</ecNumber>
    </recommendedName>
    <alternativeName>
        <fullName evidence="8">OMP decarboxylase</fullName>
    </alternativeName>
</protein>
<evidence type="ECO:0000256" key="9">
    <source>
        <dbReference type="PIRSR" id="PIRSR614732-2"/>
    </source>
</evidence>
<dbReference type="InterPro" id="IPR001754">
    <property type="entry name" value="OMPdeCOase_dom"/>
</dbReference>
<feature type="binding site" evidence="9">
    <location>
        <position position="92"/>
    </location>
    <ligand>
        <name>substrate</name>
    </ligand>
</feature>
<dbReference type="Gene3D" id="3.20.20.70">
    <property type="entry name" value="Aldolase class I"/>
    <property type="match status" value="1"/>
</dbReference>
<proteinExistence type="predicted"/>
<dbReference type="PANTHER" id="PTHR32119:SF2">
    <property type="entry name" value="OROTIDINE 5'-PHOSPHATE DECARBOXYLASE"/>
    <property type="match status" value="1"/>
</dbReference>
<dbReference type="EMBL" id="DVJS01000136">
    <property type="protein sequence ID" value="HIS97424.1"/>
    <property type="molecule type" value="Genomic_DNA"/>
</dbReference>
<gene>
    <name evidence="11" type="ORF">IAD42_05560</name>
</gene>
<dbReference type="GO" id="GO:0004590">
    <property type="term" value="F:orotidine-5'-phosphate decarboxylase activity"/>
    <property type="evidence" value="ECO:0007669"/>
    <property type="project" value="UniProtKB-EC"/>
</dbReference>
<organism evidence="11 12">
    <name type="scientific">Candidatus Scatomorpha pullistercoris</name>
    <dbReference type="NCBI Taxonomy" id="2840929"/>
    <lineage>
        <taxon>Bacteria</taxon>
        <taxon>Bacillati</taxon>
        <taxon>Bacillota</taxon>
        <taxon>Clostridia</taxon>
        <taxon>Eubacteriales</taxon>
        <taxon>Candidatus Scatomorpha</taxon>
    </lineage>
</organism>
<comment type="pathway">
    <text evidence="2">Pyrimidine metabolism; UMP biosynthesis via de novo pathway; UMP from orotate: step 2/2.</text>
</comment>
<evidence type="ECO:0000259" key="10">
    <source>
        <dbReference type="SMART" id="SM00934"/>
    </source>
</evidence>
<evidence type="ECO:0000256" key="2">
    <source>
        <dbReference type="ARBA" id="ARBA00004861"/>
    </source>
</evidence>
<dbReference type="GO" id="GO:0005829">
    <property type="term" value="C:cytosol"/>
    <property type="evidence" value="ECO:0007669"/>
    <property type="project" value="TreeGrafter"/>
</dbReference>
<evidence type="ECO:0000313" key="11">
    <source>
        <dbReference type="EMBL" id="HIS97424.1"/>
    </source>
</evidence>
<dbReference type="SMART" id="SM00934">
    <property type="entry name" value="OMPdecase"/>
    <property type="match status" value="1"/>
</dbReference>
<comment type="caution">
    <text evidence="11">The sequence shown here is derived from an EMBL/GenBank/DDBJ whole genome shotgun (WGS) entry which is preliminary data.</text>
</comment>
<evidence type="ECO:0000256" key="6">
    <source>
        <dbReference type="ARBA" id="ARBA00022975"/>
    </source>
</evidence>
<dbReference type="InterPro" id="IPR014732">
    <property type="entry name" value="OMPdecase"/>
</dbReference>
<accession>A0A9D1G661</accession>
<dbReference type="Pfam" id="PF00215">
    <property type="entry name" value="OMPdecase"/>
    <property type="match status" value="1"/>
</dbReference>
<feature type="binding site" evidence="9">
    <location>
        <position position="1"/>
    </location>
    <ligand>
        <name>substrate</name>
    </ligand>
</feature>
<evidence type="ECO:0000256" key="3">
    <source>
        <dbReference type="ARBA" id="ARBA00012321"/>
    </source>
</evidence>
<feature type="binding site" evidence="9">
    <location>
        <position position="63"/>
    </location>
    <ligand>
        <name>substrate</name>
    </ligand>
</feature>
<reference evidence="11" key="1">
    <citation type="submission" date="2020-10" db="EMBL/GenBank/DDBJ databases">
        <authorList>
            <person name="Gilroy R."/>
        </authorList>
    </citation>
    <scope>NUCLEOTIDE SEQUENCE</scope>
    <source>
        <strain evidence="11">ChiHecec3B27-6122</strain>
    </source>
</reference>
<dbReference type="InterPro" id="IPR011060">
    <property type="entry name" value="RibuloseP-bd_barrel"/>
</dbReference>
<dbReference type="SUPFAM" id="SSF51366">
    <property type="entry name" value="Ribulose-phoshate binding barrel"/>
    <property type="match status" value="1"/>
</dbReference>
<sequence>TSTSEERMRRELLIDRPLAEVCLEYAESARLAGLDGVVCSPLEAGAVHERCGASFLTVTPGVRFAGGDKGDQVRVTTPERAGQLGSDYIVVGRPITGAEDPVAAWRRCVSEFMGGAKA</sequence>
<feature type="binding site" evidence="9">
    <location>
        <position position="93"/>
    </location>
    <ligand>
        <name>substrate</name>
    </ligand>
</feature>
<feature type="domain" description="Orotidine 5'-phosphate decarboxylase" evidence="10">
    <location>
        <begin position="1"/>
        <end position="108"/>
    </location>
</feature>
<keyword evidence="5" id="KW-0210">Decarboxylase</keyword>
<evidence type="ECO:0000256" key="5">
    <source>
        <dbReference type="ARBA" id="ARBA00022793"/>
    </source>
</evidence>
<feature type="non-terminal residue" evidence="11">
    <location>
        <position position="1"/>
    </location>
</feature>
<comment type="function">
    <text evidence="1">Catalyzes the decarboxylation of orotidine 5'-monophosphate (OMP) to uridine 5'-monophosphate (UMP).</text>
</comment>
<dbReference type="GO" id="GO:0044205">
    <property type="term" value="P:'de novo' UMP biosynthetic process"/>
    <property type="evidence" value="ECO:0007669"/>
    <property type="project" value="InterPro"/>
</dbReference>
<feature type="binding site" evidence="9">
    <location>
        <position position="72"/>
    </location>
    <ligand>
        <name>substrate</name>
    </ligand>
</feature>
<evidence type="ECO:0000313" key="12">
    <source>
        <dbReference type="Proteomes" id="UP000886876"/>
    </source>
</evidence>